<dbReference type="Gene3D" id="3.40.630.10">
    <property type="entry name" value="Zn peptidases"/>
    <property type="match status" value="1"/>
</dbReference>
<dbReference type="PANTHER" id="PTHR43808">
    <property type="entry name" value="ACETYLORNITHINE DEACETYLASE"/>
    <property type="match status" value="1"/>
</dbReference>
<evidence type="ECO:0000313" key="8">
    <source>
        <dbReference type="Proteomes" id="UP000003706"/>
    </source>
</evidence>
<dbReference type="InterPro" id="IPR011650">
    <property type="entry name" value="Peptidase_M20_dimer"/>
</dbReference>
<gene>
    <name evidence="7" type="ORF">MetfoDRAFT_0547</name>
</gene>
<keyword evidence="8" id="KW-1185">Reference proteome</keyword>
<evidence type="ECO:0000256" key="4">
    <source>
        <dbReference type="ARBA" id="ARBA00022801"/>
    </source>
</evidence>
<protein>
    <submittedName>
        <fullName evidence="7">Peptidase dimerization domain protein</fullName>
    </submittedName>
</protein>
<reference evidence="7 8" key="1">
    <citation type="submission" date="2011-09" db="EMBL/GenBank/DDBJ databases">
        <title>The draft genome of Methanotorris formicicus Mc-S-70.</title>
        <authorList>
            <consortium name="US DOE Joint Genome Institute (JGI-PGF)"/>
            <person name="Lucas S."/>
            <person name="Han J."/>
            <person name="Lapidus A."/>
            <person name="Cheng J.-F."/>
            <person name="Goodwin L."/>
            <person name="Pitluck S."/>
            <person name="Peters L."/>
            <person name="Land M.L."/>
            <person name="Hauser L."/>
            <person name="Sieprawska-Lupa M."/>
            <person name="Takai K."/>
            <person name="Miyazaki J."/>
            <person name="Whitman W."/>
            <person name="Woyke T.J."/>
        </authorList>
    </citation>
    <scope>NUCLEOTIDE SEQUENCE [LARGE SCALE GENOMIC DNA]</scope>
    <source>
        <strain evidence="7 8">Mc-S-70</strain>
    </source>
</reference>
<comment type="caution">
    <text evidence="7">The sequence shown here is derived from an EMBL/GenBank/DDBJ whole genome shotgun (WGS) entry which is preliminary data.</text>
</comment>
<accession>H1KXM4</accession>
<evidence type="ECO:0000256" key="3">
    <source>
        <dbReference type="ARBA" id="ARBA00022723"/>
    </source>
</evidence>
<dbReference type="GO" id="GO:0046872">
    <property type="term" value="F:metal ion binding"/>
    <property type="evidence" value="ECO:0007669"/>
    <property type="project" value="UniProtKB-KW"/>
</dbReference>
<dbReference type="AlphaFoldDB" id="H1KXM4"/>
<dbReference type="PANTHER" id="PTHR43808:SF8">
    <property type="entry name" value="PEPTIDASE M20 DIMERISATION DOMAIN-CONTAINING PROTEIN"/>
    <property type="match status" value="1"/>
</dbReference>
<keyword evidence="4" id="KW-0378">Hydrolase</keyword>
<sequence length="352" mass="40859">MTSKEFNPIDLWEDLSKIRTDDEEGVKKAFKYLSKFFDNLNIKTKIIEGCFVAYRSFEDEILLNSHIDTVKVLREFEKDEENFYGTGVCDAKAQLVSLINAFLNNEGSILVVSPDEERDSHGIYNFCHWLKRNAKDKKFYCIVGEPTNLKVCVGHKGRFEVVVKTYGKSCHASNPKYGINAIEIIADVICDLRDLPCNCIEIENKKYFSTITPTMIKGGIQSNVIPNHAEVILDVRSVEEHLMEKIKNYLKEKRYSKYVEAYLNKRKVPYADFYMLKNKELLRFISKNFEIDFFTATCEAFYFNNILNADVLIFGSGRLDVIHSKKEYLDIKEFEKGLKMADDLLKHIIDFK</sequence>
<comment type="similarity">
    <text evidence="2">Belongs to the peptidase M20A family.</text>
</comment>
<evidence type="ECO:0000259" key="6">
    <source>
        <dbReference type="Pfam" id="PF07687"/>
    </source>
</evidence>
<dbReference type="SUPFAM" id="SSF55031">
    <property type="entry name" value="Bacterial exopeptidase dimerisation domain"/>
    <property type="match status" value="1"/>
</dbReference>
<dbReference type="OrthoDB" id="64254at2157"/>
<dbReference type="Pfam" id="PF07687">
    <property type="entry name" value="M20_dimer"/>
    <property type="match status" value="1"/>
</dbReference>
<dbReference type="EMBL" id="AGJL01000010">
    <property type="protein sequence ID" value="EHP88097.1"/>
    <property type="molecule type" value="Genomic_DNA"/>
</dbReference>
<evidence type="ECO:0000256" key="1">
    <source>
        <dbReference type="ARBA" id="ARBA00001947"/>
    </source>
</evidence>
<name>H1KXM4_9EURY</name>
<dbReference type="InterPro" id="IPR036264">
    <property type="entry name" value="Bact_exopeptidase_dim_dom"/>
</dbReference>
<keyword evidence="3" id="KW-0479">Metal-binding</keyword>
<feature type="domain" description="Peptidase M20 dimerisation" evidence="6">
    <location>
        <begin position="153"/>
        <end position="258"/>
    </location>
</feature>
<dbReference type="STRING" id="647171.MetfoDRAFT_0547"/>
<comment type="cofactor">
    <cofactor evidence="1">
        <name>Zn(2+)</name>
        <dbReference type="ChEBI" id="CHEBI:29105"/>
    </cofactor>
</comment>
<organism evidence="7 8">
    <name type="scientific">Methanotorris formicicus Mc-S-70</name>
    <dbReference type="NCBI Taxonomy" id="647171"/>
    <lineage>
        <taxon>Archaea</taxon>
        <taxon>Methanobacteriati</taxon>
        <taxon>Methanobacteriota</taxon>
        <taxon>Methanomada group</taxon>
        <taxon>Methanococci</taxon>
        <taxon>Methanococcales</taxon>
        <taxon>Methanocaldococcaceae</taxon>
        <taxon>Methanotorris</taxon>
    </lineage>
</organism>
<dbReference type="GO" id="GO:0016787">
    <property type="term" value="F:hydrolase activity"/>
    <property type="evidence" value="ECO:0007669"/>
    <property type="project" value="UniProtKB-KW"/>
</dbReference>
<evidence type="ECO:0000256" key="2">
    <source>
        <dbReference type="ARBA" id="ARBA00006247"/>
    </source>
</evidence>
<dbReference type="RefSeq" id="WP_007043991.1">
    <property type="nucleotide sequence ID" value="NZ_AGJL01000010.1"/>
</dbReference>
<dbReference type="Proteomes" id="UP000003706">
    <property type="component" value="Unassembled WGS sequence"/>
</dbReference>
<dbReference type="InterPro" id="IPR002933">
    <property type="entry name" value="Peptidase_M20"/>
</dbReference>
<dbReference type="InterPro" id="IPR050072">
    <property type="entry name" value="Peptidase_M20A"/>
</dbReference>
<evidence type="ECO:0000313" key="7">
    <source>
        <dbReference type="EMBL" id="EHP88097.1"/>
    </source>
</evidence>
<keyword evidence="5" id="KW-0862">Zinc</keyword>
<evidence type="ECO:0000256" key="5">
    <source>
        <dbReference type="ARBA" id="ARBA00022833"/>
    </source>
</evidence>
<dbReference type="Gene3D" id="3.30.70.360">
    <property type="match status" value="1"/>
</dbReference>
<proteinExistence type="inferred from homology"/>
<dbReference type="Pfam" id="PF01546">
    <property type="entry name" value="Peptidase_M20"/>
    <property type="match status" value="1"/>
</dbReference>
<dbReference type="SUPFAM" id="SSF53187">
    <property type="entry name" value="Zn-dependent exopeptidases"/>
    <property type="match status" value="1"/>
</dbReference>